<dbReference type="AlphaFoldDB" id="F2Q3V8"/>
<protein>
    <submittedName>
        <fullName evidence="2">Uncharacterized protein</fullName>
    </submittedName>
</protein>
<proteinExistence type="predicted"/>
<keyword evidence="3" id="KW-1185">Reference proteome</keyword>
<sequence length="118" mass="12790">MYLRIGGGGQHVFTAMLAASLRDMQLSEDRRRQAKKGLKKEEEQLNINPKGGRDEGCKEGVKSGVTTPRPLRPVSLQNRALKRHHAHPSFGHLCTSGGTSARSGLASLSLFEPPVFAA</sequence>
<dbReference type="EMBL" id="DS995787">
    <property type="protein sequence ID" value="EGE08826.1"/>
    <property type="molecule type" value="Genomic_DNA"/>
</dbReference>
<gene>
    <name evidence="2" type="ORF">TEQG_07782</name>
</gene>
<feature type="compositionally biased region" description="Basic and acidic residues" evidence="1">
    <location>
        <begin position="51"/>
        <end position="61"/>
    </location>
</feature>
<evidence type="ECO:0000313" key="2">
    <source>
        <dbReference type="EMBL" id="EGE08826.1"/>
    </source>
</evidence>
<organism evidence="2 3">
    <name type="scientific">Trichophyton equinum (strain ATCC MYA-4606 / CBS 127.97)</name>
    <name type="common">Horse ringworm fungus</name>
    <dbReference type="NCBI Taxonomy" id="559882"/>
    <lineage>
        <taxon>Eukaryota</taxon>
        <taxon>Fungi</taxon>
        <taxon>Dikarya</taxon>
        <taxon>Ascomycota</taxon>
        <taxon>Pezizomycotina</taxon>
        <taxon>Eurotiomycetes</taxon>
        <taxon>Eurotiomycetidae</taxon>
        <taxon>Onygenales</taxon>
        <taxon>Arthrodermataceae</taxon>
        <taxon>Trichophyton</taxon>
    </lineage>
</organism>
<dbReference type="Proteomes" id="UP000009169">
    <property type="component" value="Unassembled WGS sequence"/>
</dbReference>
<evidence type="ECO:0000256" key="1">
    <source>
        <dbReference type="SAM" id="MobiDB-lite"/>
    </source>
</evidence>
<dbReference type="HOGENOM" id="CLU_2074810_0_0_1"/>
<evidence type="ECO:0000313" key="3">
    <source>
        <dbReference type="Proteomes" id="UP000009169"/>
    </source>
</evidence>
<feature type="region of interest" description="Disordered" evidence="1">
    <location>
        <begin position="28"/>
        <end position="73"/>
    </location>
</feature>
<accession>F2Q3V8</accession>
<dbReference type="VEuPathDB" id="FungiDB:TEQG_07782"/>
<reference evidence="3" key="1">
    <citation type="journal article" date="2012" name="MBio">
        <title>Comparative genome analysis of Trichophyton rubrum and related dermatophytes reveals candidate genes involved in infection.</title>
        <authorList>
            <person name="Martinez D.A."/>
            <person name="Oliver B.G."/>
            <person name="Graeser Y."/>
            <person name="Goldberg J.M."/>
            <person name="Li W."/>
            <person name="Martinez-Rossi N.M."/>
            <person name="Monod M."/>
            <person name="Shelest E."/>
            <person name="Barton R.C."/>
            <person name="Birch E."/>
            <person name="Brakhage A.A."/>
            <person name="Chen Z."/>
            <person name="Gurr S.J."/>
            <person name="Heiman D."/>
            <person name="Heitman J."/>
            <person name="Kosti I."/>
            <person name="Rossi A."/>
            <person name="Saif S."/>
            <person name="Samalova M."/>
            <person name="Saunders C.W."/>
            <person name="Shea T."/>
            <person name="Summerbell R.C."/>
            <person name="Xu J."/>
            <person name="Young S."/>
            <person name="Zeng Q."/>
            <person name="Birren B.W."/>
            <person name="Cuomo C.A."/>
            <person name="White T.C."/>
        </authorList>
    </citation>
    <scope>NUCLEOTIDE SEQUENCE [LARGE SCALE GENOMIC DNA]</scope>
    <source>
        <strain evidence="3">ATCC MYA-4606 / CBS 127.97</strain>
    </source>
</reference>
<name>F2Q3V8_TRIEC</name>